<comment type="similarity">
    <text evidence="1">Belongs to the TonB-dependent receptor family.</text>
</comment>
<evidence type="ECO:0000313" key="2">
    <source>
        <dbReference type="EMBL" id="WGK94838.1"/>
    </source>
</evidence>
<keyword evidence="1" id="KW-1134">Transmembrane beta strand</keyword>
<keyword evidence="1" id="KW-0472">Membrane</keyword>
<accession>A0ABY8N5D9</accession>
<reference evidence="2 3" key="1">
    <citation type="submission" date="2022-02" db="EMBL/GenBank/DDBJ databases">
        <authorList>
            <person name="Cha I.-T."/>
            <person name="Lee K.-E."/>
            <person name="Park S.-J."/>
        </authorList>
    </citation>
    <scope>NUCLEOTIDE SEQUENCE [LARGE SCALE GENOMIC DNA]</scope>
    <source>
        <strain evidence="2 3">K3R-10</strain>
    </source>
</reference>
<reference evidence="2 3" key="2">
    <citation type="submission" date="2023-06" db="EMBL/GenBank/DDBJ databases">
        <title>Complete Genome Sequence of Flavobacterium keumense K3R-10.</title>
        <authorList>
            <person name="Jeong H."/>
            <person name="Jhang S.Y."/>
            <person name="Kim J.N."/>
        </authorList>
    </citation>
    <scope>NUCLEOTIDE SEQUENCE [LARGE SCALE GENOMIC DNA]</scope>
    <source>
        <strain evidence="2 3">K3R-10</strain>
    </source>
</reference>
<keyword evidence="1" id="KW-0812">Transmembrane</keyword>
<gene>
    <name evidence="2" type="ORF">MG292_01005</name>
</gene>
<dbReference type="EMBL" id="CP092332">
    <property type="protein sequence ID" value="WGK94838.1"/>
    <property type="molecule type" value="Genomic_DNA"/>
</dbReference>
<dbReference type="InterPro" id="IPR039426">
    <property type="entry name" value="TonB-dep_rcpt-like"/>
</dbReference>
<dbReference type="InterPro" id="IPR037066">
    <property type="entry name" value="Plug_dom_sf"/>
</dbReference>
<comment type="subcellular location">
    <subcellularLocation>
        <location evidence="1">Cell outer membrane</location>
        <topology evidence="1">Multi-pass membrane protein</topology>
    </subcellularLocation>
</comment>
<organism evidence="2 3">
    <name type="scientific">Flavobacterium keumense</name>
    <dbReference type="NCBI Taxonomy" id="1306518"/>
    <lineage>
        <taxon>Bacteria</taxon>
        <taxon>Pseudomonadati</taxon>
        <taxon>Bacteroidota</taxon>
        <taxon>Flavobacteriia</taxon>
        <taxon>Flavobacteriales</taxon>
        <taxon>Flavobacteriaceae</taxon>
        <taxon>Flavobacterium</taxon>
    </lineage>
</organism>
<dbReference type="Proteomes" id="UP001232117">
    <property type="component" value="Chromosome"/>
</dbReference>
<keyword evidence="3" id="KW-1185">Reference proteome</keyword>
<dbReference type="PROSITE" id="PS52016">
    <property type="entry name" value="TONB_DEPENDENT_REC_3"/>
    <property type="match status" value="1"/>
</dbReference>
<sequence>MKKISIILILLFSIKSFSQQKDAIRLSDIKLCNLTLEDLKQNDADLKQANLEEMNLCSDEFVEDGRFENRIGYTSKLYPGVIFQKYHKDLNIIAKIHLSKDFKGYLPDGTYVDLKTIQASEIIAKYDSLDIWTSRGCSDYLGINRNKEIYFYVKLNQKKKPRYPIDNKYYSEQQIEGIDIVSDCYSIQQNEQKIQPLYIVDGKEVTEKIIAEIKPDDVDSINVLKEVSATEKYGEKGKNGVIEIFLKKK</sequence>
<keyword evidence="1" id="KW-0998">Cell outer membrane</keyword>
<evidence type="ECO:0000313" key="3">
    <source>
        <dbReference type="Proteomes" id="UP001232117"/>
    </source>
</evidence>
<evidence type="ECO:0000256" key="1">
    <source>
        <dbReference type="PROSITE-ProRule" id="PRU01360"/>
    </source>
</evidence>
<protein>
    <submittedName>
        <fullName evidence="2">Uncharacterized protein</fullName>
    </submittedName>
</protein>
<keyword evidence="1" id="KW-0813">Transport</keyword>
<dbReference type="Gene3D" id="2.170.130.10">
    <property type="entry name" value="TonB-dependent receptor, plug domain"/>
    <property type="match status" value="1"/>
</dbReference>
<proteinExistence type="inferred from homology"/>
<name>A0ABY8N5D9_9FLAO</name>
<dbReference type="RefSeq" id="WP_264534546.1">
    <property type="nucleotide sequence ID" value="NZ_CP092332.1"/>
</dbReference>